<evidence type="ECO:0000256" key="1">
    <source>
        <dbReference type="SAM" id="MobiDB-lite"/>
    </source>
</evidence>
<dbReference type="Gene3D" id="1.20.1070.10">
    <property type="entry name" value="Rhodopsin 7-helix transmembrane proteins"/>
    <property type="match status" value="1"/>
</dbReference>
<keyword evidence="2" id="KW-1133">Transmembrane helix</keyword>
<name>A0AA85IXI9_TRIRE</name>
<feature type="compositionally biased region" description="Basic and acidic residues" evidence="1">
    <location>
        <begin position="513"/>
        <end position="535"/>
    </location>
</feature>
<feature type="compositionally biased region" description="Polar residues" evidence="1">
    <location>
        <begin position="536"/>
        <end position="545"/>
    </location>
</feature>
<organism evidence="3 4">
    <name type="scientific">Trichobilharzia regenti</name>
    <name type="common">Nasal bird schistosome</name>
    <dbReference type="NCBI Taxonomy" id="157069"/>
    <lineage>
        <taxon>Eukaryota</taxon>
        <taxon>Metazoa</taxon>
        <taxon>Spiralia</taxon>
        <taxon>Lophotrochozoa</taxon>
        <taxon>Platyhelminthes</taxon>
        <taxon>Trematoda</taxon>
        <taxon>Digenea</taxon>
        <taxon>Strigeidida</taxon>
        <taxon>Schistosomatoidea</taxon>
        <taxon>Schistosomatidae</taxon>
        <taxon>Trichobilharzia</taxon>
    </lineage>
</organism>
<keyword evidence="3" id="KW-1185">Reference proteome</keyword>
<evidence type="ECO:0000313" key="3">
    <source>
        <dbReference type="Proteomes" id="UP000050795"/>
    </source>
</evidence>
<feature type="transmembrane region" description="Helical" evidence="2">
    <location>
        <begin position="126"/>
        <end position="150"/>
    </location>
</feature>
<keyword evidence="2" id="KW-0812">Transmembrane</keyword>
<evidence type="ECO:0000256" key="2">
    <source>
        <dbReference type="SAM" id="Phobius"/>
    </source>
</evidence>
<feature type="region of interest" description="Disordered" evidence="1">
    <location>
        <begin position="496"/>
        <end position="556"/>
    </location>
</feature>
<keyword evidence="2" id="KW-0472">Membrane</keyword>
<reference evidence="4" key="2">
    <citation type="submission" date="2023-11" db="UniProtKB">
        <authorList>
            <consortium name="WormBaseParasite"/>
        </authorList>
    </citation>
    <scope>IDENTIFICATION</scope>
</reference>
<dbReference type="AlphaFoldDB" id="A0AA85IXI9"/>
<feature type="transmembrane region" description="Helical" evidence="2">
    <location>
        <begin position="41"/>
        <end position="69"/>
    </location>
</feature>
<reference evidence="3" key="1">
    <citation type="submission" date="2022-06" db="EMBL/GenBank/DDBJ databases">
        <authorList>
            <person name="Berger JAMES D."/>
            <person name="Berger JAMES D."/>
        </authorList>
    </citation>
    <scope>NUCLEOTIDE SEQUENCE [LARGE SCALE GENOMIC DNA]</scope>
</reference>
<protein>
    <submittedName>
        <fullName evidence="4">G_PROTEIN_RECEP_F1_2 domain-containing protein</fullName>
    </submittedName>
</protein>
<feature type="transmembrane region" description="Helical" evidence="2">
    <location>
        <begin position="171"/>
        <end position="193"/>
    </location>
</feature>
<proteinExistence type="predicted"/>
<feature type="transmembrane region" description="Helical" evidence="2">
    <location>
        <begin position="335"/>
        <end position="354"/>
    </location>
</feature>
<evidence type="ECO:0000313" key="4">
    <source>
        <dbReference type="WBParaSite" id="TREG1_116510.1"/>
    </source>
</evidence>
<feature type="transmembrane region" description="Helical" evidence="2">
    <location>
        <begin position="221"/>
        <end position="241"/>
    </location>
</feature>
<dbReference type="WBParaSite" id="TREG1_116510.1">
    <property type="protein sequence ID" value="TREG1_116510.1"/>
    <property type="gene ID" value="TREG1_116510"/>
</dbReference>
<sequence>MNTTLYAEYTYEDINYQCLTFQEMIYDNLLNHSNVDEKLTILSAGLASITLPTCIVYALVGNVIILILLCLNVKRPNHMEIYGYILVVFDMLFVIVSCVYYIPTYFGWWSLYLTPFHLISHIGCKLIFGFMDLFSAIRMNLLLYMIILCLRKPQYYYYYSKVYTYLRLISRLIIILAISLIQAIPTFIIYSVWIHENVCLCLPHPKWSYTYHKFYYIHKSLYLEGLIQSFISLILSIPLWYKYNLDKQTYLYLNNQCTSHSLLTKILISLKLEIQGHRQNEQFLLIQIFTICLVKMLHSLCSLAYSMQKADLINTSTAVANPSIYMLTLFSKYDLLIILEIILISSSSVVWYITSYEIQLFCKYLQMKLFSTRKKSGGHSRVAFPSLASQYYPYLCQKRRLFHSYFHYQQQKSPAYQSHRELSIRAQKKIVQQLDDLKEHLLKIHAKDLKDTNVWKRYMIQRNYYMQHLHKLHDDEEQTLNELAISLDLDPTNPLCLNSLEIDDPVDDEEDGEKGQEDEGGERGEGEVEEKRSEGKQLTTDQRISNKLVDNDKNSN</sequence>
<accession>A0AA85IXI9</accession>
<dbReference type="Proteomes" id="UP000050795">
    <property type="component" value="Unassembled WGS sequence"/>
</dbReference>
<feature type="transmembrane region" description="Helical" evidence="2">
    <location>
        <begin position="81"/>
        <end position="106"/>
    </location>
</feature>
<feature type="compositionally biased region" description="Acidic residues" evidence="1">
    <location>
        <begin position="501"/>
        <end position="512"/>
    </location>
</feature>